<keyword evidence="8" id="KW-1133">Transmembrane helix</keyword>
<dbReference type="InterPro" id="IPR000014">
    <property type="entry name" value="PAS"/>
</dbReference>
<dbReference type="SMART" id="SM00388">
    <property type="entry name" value="HisKA"/>
    <property type="match status" value="1"/>
</dbReference>
<accession>A0A1I6HE41</accession>
<keyword evidence="11" id="KW-1185">Reference proteome</keyword>
<dbReference type="InterPro" id="IPR003661">
    <property type="entry name" value="HisK_dim/P_dom"/>
</dbReference>
<dbReference type="PROSITE" id="PS50109">
    <property type="entry name" value="HIS_KIN"/>
    <property type="match status" value="1"/>
</dbReference>
<dbReference type="CDD" id="cd00130">
    <property type="entry name" value="PAS"/>
    <property type="match status" value="1"/>
</dbReference>
<dbReference type="InterPro" id="IPR005467">
    <property type="entry name" value="His_kinase_dom"/>
</dbReference>
<sequence>MDWSQNWQFVAHGPPLVLASLVFVGLAVYLTGRHDVRERLPEANVAVLILLAAGIWIGAYGFETLRTDYGTKVLLNRVAYLGSATLPVLWYEYVRLHAGGDRESPRWRTVALWTVPAVTLALVFTNGGMHSLVWEAVYLDDTGGFVSLINDHGPAFYGFILFAYALIFAGMARLVGVVRTTTGARQTQELSLLLGAALPTVGGAVYVAPWNPFPSLNLPAIAFAAAAGTVAWSVVRHGLFTLVPIGWQAVVDQLDEAAIVLDTNGCVLEFNPAAEAYLSDPADAHGRDGRDVLHPTIATAAWTRGDGGLRAKAGELRTEDESRTADGLRTTSGLGTANGPGTADDSGAATPASSVRDGDPVLTRTLERPDGDVRHLEIERSPLESGGRRVGSLVLVRDVTSRHRREMRLQAQNERLDQFASVVSHDLRNPLNVARGYTELARETREGGHFDRVEEAHERIERIVTDLLVLAREGDALGTVESVSLSTAARTAWQSVDTTAGETGDGVTASLVVADETTLEADAGQLRHLFENLFRNCVEHGSADGRTTDLTVEVGALPEGGFYVEDDGRGIPPETHERVFERGFSTGEDGTGLGLAIVEQIAAAHGWEVRVGAATNGGARFEFSPAD</sequence>
<feature type="transmembrane region" description="Helical" evidence="8">
    <location>
        <begin position="111"/>
        <end position="134"/>
    </location>
</feature>
<dbReference type="Pfam" id="PF00512">
    <property type="entry name" value="HisKA"/>
    <property type="match status" value="1"/>
</dbReference>
<feature type="compositionally biased region" description="Basic and acidic residues" evidence="7">
    <location>
        <begin position="311"/>
        <end position="326"/>
    </location>
</feature>
<dbReference type="Pfam" id="PF02518">
    <property type="entry name" value="HATPase_c"/>
    <property type="match status" value="1"/>
</dbReference>
<feature type="transmembrane region" description="Helical" evidence="8">
    <location>
        <begin position="43"/>
        <end position="62"/>
    </location>
</feature>
<evidence type="ECO:0000256" key="4">
    <source>
        <dbReference type="ARBA" id="ARBA00022679"/>
    </source>
</evidence>
<dbReference type="InterPro" id="IPR031621">
    <property type="entry name" value="HisKA_7TM"/>
</dbReference>
<evidence type="ECO:0000256" key="7">
    <source>
        <dbReference type="SAM" id="MobiDB-lite"/>
    </source>
</evidence>
<feature type="domain" description="Histidine kinase" evidence="9">
    <location>
        <begin position="422"/>
        <end position="627"/>
    </location>
</feature>
<keyword evidence="6" id="KW-0902">Two-component regulatory system</keyword>
<dbReference type="STRING" id="555875.SAMN04488124_2113"/>
<dbReference type="InterPro" id="IPR050736">
    <property type="entry name" value="Sensor_HK_Regulatory"/>
</dbReference>
<feature type="transmembrane region" description="Helical" evidence="8">
    <location>
        <begin position="190"/>
        <end position="210"/>
    </location>
</feature>
<keyword evidence="4" id="KW-0808">Transferase</keyword>
<evidence type="ECO:0000256" key="1">
    <source>
        <dbReference type="ARBA" id="ARBA00000085"/>
    </source>
</evidence>
<dbReference type="InterPro" id="IPR036097">
    <property type="entry name" value="HisK_dim/P_sf"/>
</dbReference>
<keyword evidence="5 10" id="KW-0418">Kinase</keyword>
<feature type="transmembrane region" description="Helical" evidence="8">
    <location>
        <begin position="12"/>
        <end position="31"/>
    </location>
</feature>
<dbReference type="SUPFAM" id="SSF47384">
    <property type="entry name" value="Homodimeric domain of signal transducing histidine kinase"/>
    <property type="match status" value="1"/>
</dbReference>
<reference evidence="11" key="1">
    <citation type="submission" date="2016-10" db="EMBL/GenBank/DDBJ databases">
        <authorList>
            <person name="Varghese N."/>
            <person name="Submissions S."/>
        </authorList>
    </citation>
    <scope>NUCLEOTIDE SEQUENCE [LARGE SCALE GENOMIC DNA]</scope>
    <source>
        <strain evidence="11">CGMCC 1.8711</strain>
    </source>
</reference>
<dbReference type="Proteomes" id="UP000243250">
    <property type="component" value="Unassembled WGS sequence"/>
</dbReference>
<dbReference type="InterPro" id="IPR003594">
    <property type="entry name" value="HATPase_dom"/>
</dbReference>
<evidence type="ECO:0000313" key="11">
    <source>
        <dbReference type="Proteomes" id="UP000243250"/>
    </source>
</evidence>
<feature type="transmembrane region" description="Helical" evidence="8">
    <location>
        <begin position="74"/>
        <end position="91"/>
    </location>
</feature>
<dbReference type="InterPro" id="IPR035965">
    <property type="entry name" value="PAS-like_dom_sf"/>
</dbReference>
<dbReference type="OrthoDB" id="8127at2157"/>
<dbReference type="Pfam" id="PF16927">
    <property type="entry name" value="HisKA_7TM"/>
    <property type="match status" value="1"/>
</dbReference>
<dbReference type="EMBL" id="FOYS01000003">
    <property type="protein sequence ID" value="SFR52628.1"/>
    <property type="molecule type" value="Genomic_DNA"/>
</dbReference>
<evidence type="ECO:0000256" key="2">
    <source>
        <dbReference type="ARBA" id="ARBA00012438"/>
    </source>
</evidence>
<evidence type="ECO:0000256" key="3">
    <source>
        <dbReference type="ARBA" id="ARBA00022553"/>
    </source>
</evidence>
<evidence type="ECO:0000313" key="10">
    <source>
        <dbReference type="EMBL" id="SFR52628.1"/>
    </source>
</evidence>
<feature type="transmembrane region" description="Helical" evidence="8">
    <location>
        <begin position="154"/>
        <end position="178"/>
    </location>
</feature>
<dbReference type="PANTHER" id="PTHR43711:SF1">
    <property type="entry name" value="HISTIDINE KINASE 1"/>
    <property type="match status" value="1"/>
</dbReference>
<dbReference type="SMART" id="SM00387">
    <property type="entry name" value="HATPase_c"/>
    <property type="match status" value="1"/>
</dbReference>
<dbReference type="GO" id="GO:0000155">
    <property type="term" value="F:phosphorelay sensor kinase activity"/>
    <property type="evidence" value="ECO:0007669"/>
    <property type="project" value="InterPro"/>
</dbReference>
<dbReference type="CDD" id="cd00082">
    <property type="entry name" value="HisKA"/>
    <property type="match status" value="1"/>
</dbReference>
<name>A0A1I6HE41_9EURY</name>
<dbReference type="CDD" id="cd00075">
    <property type="entry name" value="HATPase"/>
    <property type="match status" value="1"/>
</dbReference>
<dbReference type="Gene3D" id="3.30.450.20">
    <property type="entry name" value="PAS domain"/>
    <property type="match status" value="1"/>
</dbReference>
<keyword evidence="8" id="KW-0812">Transmembrane</keyword>
<dbReference type="Gene3D" id="3.30.565.10">
    <property type="entry name" value="Histidine kinase-like ATPase, C-terminal domain"/>
    <property type="match status" value="1"/>
</dbReference>
<evidence type="ECO:0000259" key="9">
    <source>
        <dbReference type="PROSITE" id="PS50109"/>
    </source>
</evidence>
<dbReference type="AlphaFoldDB" id="A0A1I6HE41"/>
<dbReference type="SUPFAM" id="SSF55785">
    <property type="entry name" value="PYP-like sensor domain (PAS domain)"/>
    <property type="match status" value="2"/>
</dbReference>
<evidence type="ECO:0000256" key="8">
    <source>
        <dbReference type="SAM" id="Phobius"/>
    </source>
</evidence>
<dbReference type="PANTHER" id="PTHR43711">
    <property type="entry name" value="TWO-COMPONENT HISTIDINE KINASE"/>
    <property type="match status" value="1"/>
</dbReference>
<proteinExistence type="predicted"/>
<organism evidence="10 11">
    <name type="scientific">Halogeometricum limi</name>
    <dbReference type="NCBI Taxonomy" id="555875"/>
    <lineage>
        <taxon>Archaea</taxon>
        <taxon>Methanobacteriati</taxon>
        <taxon>Methanobacteriota</taxon>
        <taxon>Stenosarchaea group</taxon>
        <taxon>Halobacteria</taxon>
        <taxon>Halobacteriales</taxon>
        <taxon>Haloferacaceae</taxon>
        <taxon>Halogeometricum</taxon>
    </lineage>
</organism>
<dbReference type="PRINTS" id="PR00344">
    <property type="entry name" value="BCTRLSENSOR"/>
</dbReference>
<dbReference type="InterPro" id="IPR036890">
    <property type="entry name" value="HATPase_C_sf"/>
</dbReference>
<comment type="catalytic activity">
    <reaction evidence="1">
        <text>ATP + protein L-histidine = ADP + protein N-phospho-L-histidine.</text>
        <dbReference type="EC" id="2.7.13.3"/>
    </reaction>
</comment>
<evidence type="ECO:0000256" key="5">
    <source>
        <dbReference type="ARBA" id="ARBA00022777"/>
    </source>
</evidence>
<dbReference type="EC" id="2.7.13.3" evidence="2"/>
<dbReference type="SUPFAM" id="SSF55874">
    <property type="entry name" value="ATPase domain of HSP90 chaperone/DNA topoisomerase II/histidine kinase"/>
    <property type="match status" value="1"/>
</dbReference>
<gene>
    <name evidence="10" type="ORF">SAMN04488124_2113</name>
</gene>
<keyword evidence="8" id="KW-0472">Membrane</keyword>
<protein>
    <recommendedName>
        <fullName evidence="2">histidine kinase</fullName>
        <ecNumber evidence="2">2.7.13.3</ecNumber>
    </recommendedName>
</protein>
<feature type="region of interest" description="Disordered" evidence="7">
    <location>
        <begin position="311"/>
        <end position="370"/>
    </location>
</feature>
<keyword evidence="3" id="KW-0597">Phosphoprotein</keyword>
<dbReference type="InterPro" id="IPR004358">
    <property type="entry name" value="Sig_transdc_His_kin-like_C"/>
</dbReference>
<evidence type="ECO:0000256" key="6">
    <source>
        <dbReference type="ARBA" id="ARBA00023012"/>
    </source>
</evidence>
<dbReference type="Gene3D" id="1.10.287.130">
    <property type="match status" value="1"/>
</dbReference>